<evidence type="ECO:0000313" key="10">
    <source>
        <dbReference type="EMBL" id="ARJ06505.1"/>
    </source>
</evidence>
<dbReference type="InterPro" id="IPR000515">
    <property type="entry name" value="MetI-like"/>
</dbReference>
<dbReference type="AlphaFoldDB" id="A0A1X9LMR3"/>
<sequence length="573" mass="60212">MSTASVTGSSQGARTSAGPADGRSGAPGDRDAIRAAAVATERSRSRRAARRGAINGWVTTLVVSLALLVLWEVAADLWLTRLGVIASPSAIVQSLIADAGLYWSNFTATAWVAIRGWFWGNLLAVLVAIVFVQVPAFESLFLRLALTLFCLPLVAVNPLLQLTFDPDTAKVVLTSLAVFFTTLVGTMLGLRSADGGPLTMVTAWGGGGLPKLRFVRFPSGIPAILTGLQIGAAAAALGAIFGEFIGAKSGLGVLLINGLMGLNLPRVWSVAVLVTLMAAVPYGLFGLLRRWLTPWSASISNAQAATASPRGSAFSRFASAVAWTIGSIVVILLAWWAYLIVFDMSPFVGKSPVDVFQYLFVSEEAAANRAVLVEALGVTLVHAGTGYIAGLVVGIAMAVAFVTVPVVERVLTPLAVALRSVPIIVLIPVLILALGRGLGGVVAFTAIVTFFPTLANVQGGLKRVPSDAFTLMRSYDSSIWSNLWRVQLPYTLPAIFASARIAAPTAVLAATLAEWLATGDGLGHTIVTSRSHSDYTQLWAAAALLTAVSLVFYSLVSWAERVVLRRFAPSQVG</sequence>
<dbReference type="PANTHER" id="PTHR30151:SF20">
    <property type="entry name" value="ABC TRANSPORTER PERMEASE PROTEIN HI_0355-RELATED"/>
    <property type="match status" value="1"/>
</dbReference>
<proteinExistence type="inferred from homology"/>
<dbReference type="STRING" id="1619308.B5808_15730"/>
<feature type="transmembrane region" description="Helical" evidence="7">
    <location>
        <begin position="52"/>
        <end position="71"/>
    </location>
</feature>
<evidence type="ECO:0000256" key="2">
    <source>
        <dbReference type="ARBA" id="ARBA00022448"/>
    </source>
</evidence>
<dbReference type="GO" id="GO:0005886">
    <property type="term" value="C:plasma membrane"/>
    <property type="evidence" value="ECO:0007669"/>
    <property type="project" value="UniProtKB-SubCell"/>
</dbReference>
<dbReference type="InterPro" id="IPR035906">
    <property type="entry name" value="MetI-like_sf"/>
</dbReference>
<keyword evidence="5 7" id="KW-1133">Transmembrane helix</keyword>
<feature type="region of interest" description="Disordered" evidence="8">
    <location>
        <begin position="1"/>
        <end position="29"/>
    </location>
</feature>
<dbReference type="Gene3D" id="1.10.3720.10">
    <property type="entry name" value="MetI-like"/>
    <property type="match status" value="1"/>
</dbReference>
<keyword evidence="11" id="KW-1185">Reference proteome</keyword>
<dbReference type="SUPFAM" id="SSF161098">
    <property type="entry name" value="MetI-like"/>
    <property type="match status" value="2"/>
</dbReference>
<dbReference type="EMBL" id="CP020715">
    <property type="protein sequence ID" value="ARJ06505.1"/>
    <property type="molecule type" value="Genomic_DNA"/>
</dbReference>
<keyword evidence="3" id="KW-1003">Cell membrane</keyword>
<keyword evidence="4 7" id="KW-0812">Transmembrane</keyword>
<feature type="transmembrane region" description="Helical" evidence="7">
    <location>
        <begin position="440"/>
        <end position="457"/>
    </location>
</feature>
<evidence type="ECO:0000256" key="8">
    <source>
        <dbReference type="SAM" id="MobiDB-lite"/>
    </source>
</evidence>
<feature type="transmembrane region" description="Helical" evidence="7">
    <location>
        <begin position="320"/>
        <end position="341"/>
    </location>
</feature>
<dbReference type="RefSeq" id="WP_085020643.1">
    <property type="nucleotide sequence ID" value="NZ_BMHD01000001.1"/>
</dbReference>
<evidence type="ECO:0000256" key="3">
    <source>
        <dbReference type="ARBA" id="ARBA00022475"/>
    </source>
</evidence>
<keyword evidence="2 7" id="KW-0813">Transport</keyword>
<evidence type="ECO:0000256" key="6">
    <source>
        <dbReference type="ARBA" id="ARBA00023136"/>
    </source>
</evidence>
<evidence type="ECO:0000259" key="9">
    <source>
        <dbReference type="PROSITE" id="PS50928"/>
    </source>
</evidence>
<name>A0A1X9LMR3_9MICO</name>
<feature type="domain" description="ABC transmembrane type-1" evidence="9">
    <location>
        <begin position="376"/>
        <end position="556"/>
    </location>
</feature>
<feature type="transmembrane region" description="Helical" evidence="7">
    <location>
        <begin position="537"/>
        <end position="556"/>
    </location>
</feature>
<dbReference type="CDD" id="cd06261">
    <property type="entry name" value="TM_PBP2"/>
    <property type="match status" value="1"/>
</dbReference>
<feature type="transmembrane region" description="Helical" evidence="7">
    <location>
        <begin position="386"/>
        <end position="407"/>
    </location>
</feature>
<gene>
    <name evidence="10" type="ORF">B5808_15730</name>
</gene>
<dbReference type="Proteomes" id="UP000192775">
    <property type="component" value="Chromosome"/>
</dbReference>
<protein>
    <recommendedName>
        <fullName evidence="9">ABC transmembrane type-1 domain-containing protein</fullName>
    </recommendedName>
</protein>
<dbReference type="PROSITE" id="PS50928">
    <property type="entry name" value="ABC_TM1"/>
    <property type="match status" value="1"/>
</dbReference>
<organism evidence="10 11">
    <name type="scientific">Cnuibacter physcomitrellae</name>
    <dbReference type="NCBI Taxonomy" id="1619308"/>
    <lineage>
        <taxon>Bacteria</taxon>
        <taxon>Bacillati</taxon>
        <taxon>Actinomycetota</taxon>
        <taxon>Actinomycetes</taxon>
        <taxon>Micrococcales</taxon>
        <taxon>Microbacteriaceae</taxon>
        <taxon>Cnuibacter</taxon>
    </lineage>
</organism>
<accession>A0A1X9LMR3</accession>
<comment type="similarity">
    <text evidence="7">Belongs to the binding-protein-dependent transport system permease family.</text>
</comment>
<dbReference type="KEGG" id="cphy:B5808_15730"/>
<dbReference type="Pfam" id="PF00528">
    <property type="entry name" value="BPD_transp_1"/>
    <property type="match status" value="2"/>
</dbReference>
<feature type="transmembrane region" description="Helical" evidence="7">
    <location>
        <begin position="414"/>
        <end position="434"/>
    </location>
</feature>
<evidence type="ECO:0000256" key="4">
    <source>
        <dbReference type="ARBA" id="ARBA00022692"/>
    </source>
</evidence>
<feature type="compositionally biased region" description="Polar residues" evidence="8">
    <location>
        <begin position="1"/>
        <end position="14"/>
    </location>
</feature>
<evidence type="ECO:0000256" key="5">
    <source>
        <dbReference type="ARBA" id="ARBA00022989"/>
    </source>
</evidence>
<feature type="transmembrane region" description="Helical" evidence="7">
    <location>
        <begin position="224"/>
        <end position="247"/>
    </location>
</feature>
<reference evidence="10 11" key="1">
    <citation type="submission" date="2017-04" db="EMBL/GenBank/DDBJ databases">
        <authorList>
            <person name="Afonso C.L."/>
            <person name="Miller P.J."/>
            <person name="Scott M.A."/>
            <person name="Spackman E."/>
            <person name="Goraichik I."/>
            <person name="Dimitrov K.M."/>
            <person name="Suarez D.L."/>
            <person name="Swayne D.E."/>
        </authorList>
    </citation>
    <scope>NUCLEOTIDE SEQUENCE [LARGE SCALE GENOMIC DNA]</scope>
    <source>
        <strain evidence="11">XA(T)</strain>
    </source>
</reference>
<feature type="transmembrane region" description="Helical" evidence="7">
    <location>
        <begin position="267"/>
        <end position="288"/>
    </location>
</feature>
<feature type="transmembrane region" description="Helical" evidence="7">
    <location>
        <begin position="494"/>
        <end position="517"/>
    </location>
</feature>
<evidence type="ECO:0000256" key="7">
    <source>
        <dbReference type="RuleBase" id="RU363032"/>
    </source>
</evidence>
<evidence type="ECO:0000256" key="1">
    <source>
        <dbReference type="ARBA" id="ARBA00004651"/>
    </source>
</evidence>
<feature type="transmembrane region" description="Helical" evidence="7">
    <location>
        <begin position="116"/>
        <end position="134"/>
    </location>
</feature>
<dbReference type="PANTHER" id="PTHR30151">
    <property type="entry name" value="ALKANE SULFONATE ABC TRANSPORTER-RELATED, MEMBRANE SUBUNIT"/>
    <property type="match status" value="1"/>
</dbReference>
<comment type="subcellular location">
    <subcellularLocation>
        <location evidence="1 7">Cell membrane</location>
        <topology evidence="1 7">Multi-pass membrane protein</topology>
    </subcellularLocation>
</comment>
<feature type="transmembrane region" description="Helical" evidence="7">
    <location>
        <begin position="172"/>
        <end position="190"/>
    </location>
</feature>
<dbReference type="GO" id="GO:0055085">
    <property type="term" value="P:transmembrane transport"/>
    <property type="evidence" value="ECO:0007669"/>
    <property type="project" value="InterPro"/>
</dbReference>
<feature type="transmembrane region" description="Helical" evidence="7">
    <location>
        <begin position="140"/>
        <end position="160"/>
    </location>
</feature>
<keyword evidence="6 7" id="KW-0472">Membrane</keyword>
<evidence type="ECO:0000313" key="11">
    <source>
        <dbReference type="Proteomes" id="UP000192775"/>
    </source>
</evidence>